<dbReference type="GO" id="GO:0004519">
    <property type="term" value="F:endonuclease activity"/>
    <property type="evidence" value="ECO:0007669"/>
    <property type="project" value="UniProtKB-KW"/>
</dbReference>
<sequence length="272" mass="29779">MSVAGWSGSVLAWHRELDALKVRLGPVFGRRELRASCGAFLDGLLSGVERKTGWLLAEQAGLERPYRMQSLLGRSHWDADALRDTVRAYAIESLGDADGVLVVDETGFLKKGAHSVGVARQYSGTAGRIENCQIGVFLAYASRYGQTLIDRQLYLPKEWAEDEARRASAHVPQSQAFATKPAIAAKLIADALDAGVPCAWVLADALYGSDSKLRRMLESRGQPYVLAVRSNHCLRFVREQGIEQTDPETMADELKPEVWQSHAAGEGAKGLR</sequence>
<dbReference type="Pfam" id="PF13546">
    <property type="entry name" value="DDE_5"/>
    <property type="match status" value="1"/>
</dbReference>
<name>A0ABY1AX53_9HYPH</name>
<dbReference type="EMBL" id="FOCV01000056">
    <property type="protein sequence ID" value="SEP23400.1"/>
    <property type="molecule type" value="Genomic_DNA"/>
</dbReference>
<keyword evidence="3" id="KW-1185">Reference proteome</keyword>
<dbReference type="InterPro" id="IPR038721">
    <property type="entry name" value="IS701-like_DDE_dom"/>
</dbReference>
<dbReference type="PANTHER" id="PTHR33627">
    <property type="entry name" value="TRANSPOSASE"/>
    <property type="match status" value="1"/>
</dbReference>
<proteinExistence type="predicted"/>
<dbReference type="InterPro" id="IPR012337">
    <property type="entry name" value="RNaseH-like_sf"/>
</dbReference>
<reference evidence="2 3" key="1">
    <citation type="submission" date="2016-10" db="EMBL/GenBank/DDBJ databases">
        <authorList>
            <person name="Varghese N."/>
            <person name="Submissions S."/>
        </authorList>
    </citation>
    <scope>NUCLEOTIDE SEQUENCE [LARGE SCALE GENOMIC DNA]</scope>
    <source>
        <strain evidence="2 3">CGMCC 1.7071</strain>
    </source>
</reference>
<comment type="caution">
    <text evidence="2">The sequence shown here is derived from an EMBL/GenBank/DDBJ whole genome shotgun (WGS) entry which is preliminary data.</text>
</comment>
<evidence type="ECO:0000259" key="1">
    <source>
        <dbReference type="Pfam" id="PF13546"/>
    </source>
</evidence>
<dbReference type="RefSeq" id="WP_093041684.1">
    <property type="nucleotide sequence ID" value="NZ_FOCV01000056.1"/>
</dbReference>
<accession>A0ABY1AX53</accession>
<keyword evidence="2" id="KW-0378">Hydrolase</keyword>
<evidence type="ECO:0000313" key="3">
    <source>
        <dbReference type="Proteomes" id="UP000198939"/>
    </source>
</evidence>
<dbReference type="InterPro" id="IPR039365">
    <property type="entry name" value="IS701-like"/>
</dbReference>
<dbReference type="Proteomes" id="UP000198939">
    <property type="component" value="Unassembled WGS sequence"/>
</dbReference>
<dbReference type="SUPFAM" id="SSF53098">
    <property type="entry name" value="Ribonuclease H-like"/>
    <property type="match status" value="1"/>
</dbReference>
<keyword evidence="2" id="KW-0540">Nuclease</keyword>
<feature type="domain" description="Transposase IS701-like DDE" evidence="1">
    <location>
        <begin position="24"/>
        <end position="240"/>
    </location>
</feature>
<dbReference type="NCBIfam" id="NF033540">
    <property type="entry name" value="transpos_IS701"/>
    <property type="match status" value="1"/>
</dbReference>
<dbReference type="PANTHER" id="PTHR33627:SF1">
    <property type="entry name" value="TRANSPOSASE"/>
    <property type="match status" value="1"/>
</dbReference>
<evidence type="ECO:0000313" key="2">
    <source>
        <dbReference type="EMBL" id="SEP23400.1"/>
    </source>
</evidence>
<protein>
    <submittedName>
        <fullName evidence="2">DDE superfamily endonuclease</fullName>
    </submittedName>
</protein>
<gene>
    <name evidence="2" type="ORF">SAMN05216228_10561</name>
</gene>
<organism evidence="2 3">
    <name type="scientific">Rhizobium tibeticum</name>
    <dbReference type="NCBI Taxonomy" id="501024"/>
    <lineage>
        <taxon>Bacteria</taxon>
        <taxon>Pseudomonadati</taxon>
        <taxon>Pseudomonadota</taxon>
        <taxon>Alphaproteobacteria</taxon>
        <taxon>Hyphomicrobiales</taxon>
        <taxon>Rhizobiaceae</taxon>
        <taxon>Rhizobium/Agrobacterium group</taxon>
        <taxon>Rhizobium</taxon>
    </lineage>
</organism>
<keyword evidence="2" id="KW-0255">Endonuclease</keyword>
<feature type="non-terminal residue" evidence="2">
    <location>
        <position position="272"/>
    </location>
</feature>